<sequence length="538" mass="53929">MFRSFILTTLTIGLMISLPLADCFGRGGRGGGGFGGGASRGGGFGGGASRGGFSGGGASRANFGGGGASRANFSGGGASRDNFGGGGASRANFGGGNFGGADRSPAGGRAGAGGFGGAGENRGNFGAGGAGRSPAAGGLGNAGRGPGGAGADSNRFSSPSKSSLDNFLGMPSDGGMHGLTNNTVNNFNRNTDVNVNRNVNASNRANLGNAGDNVDVNRGTVEGPRGGVAAGGSVTGPRGNTAYRGGAVGANGGAVAGRGVEGADGGRAAQGVARGPGGRVAAGGAVEGRNGAGAARGVVAGPRGAAAGFTRVTPSGRYNTAVAVRGNYHNWGIYNRGWYANYPGAWFAAGWAANTIWRPCTWATAATYVGYAEAQPIYYDYGTNITYSDNNVYFNGEEVGTAEEYYDQAASVAADGAKADAPADGDWMPLGVFALSRTDSKESEVTIQLAVNKQGIIRGNSTDTATKNNQVIQGSVDKTTQMVAFTVGDHPENVVETGLYNLTKDEAPVLIHFGKDRTEQWLLVRLENKEADSSTSTQ</sequence>
<organism evidence="2 3">
    <name type="scientific">Roseimaritima multifibrata</name>
    <dbReference type="NCBI Taxonomy" id="1930274"/>
    <lineage>
        <taxon>Bacteria</taxon>
        <taxon>Pseudomonadati</taxon>
        <taxon>Planctomycetota</taxon>
        <taxon>Planctomycetia</taxon>
        <taxon>Pirellulales</taxon>
        <taxon>Pirellulaceae</taxon>
        <taxon>Roseimaritima</taxon>
    </lineage>
</organism>
<feature type="compositionally biased region" description="Polar residues" evidence="1">
    <location>
        <begin position="154"/>
        <end position="164"/>
    </location>
</feature>
<feature type="compositionally biased region" description="Gly residues" evidence="1">
    <location>
        <begin position="125"/>
        <end position="150"/>
    </location>
</feature>
<dbReference type="OrthoDB" id="282085at2"/>
<dbReference type="AlphaFoldDB" id="A0A517MGE1"/>
<feature type="region of interest" description="Disordered" evidence="1">
    <location>
        <begin position="125"/>
        <end position="164"/>
    </location>
</feature>
<evidence type="ECO:0008006" key="4">
    <source>
        <dbReference type="Google" id="ProtNLM"/>
    </source>
</evidence>
<gene>
    <name evidence="2" type="ORF">FF011L_27290</name>
</gene>
<proteinExistence type="predicted"/>
<name>A0A517MGE1_9BACT</name>
<evidence type="ECO:0000313" key="2">
    <source>
        <dbReference type="EMBL" id="QDS93952.1"/>
    </source>
</evidence>
<dbReference type="KEGG" id="rml:FF011L_27290"/>
<accession>A0A517MGE1</accession>
<protein>
    <recommendedName>
        <fullName evidence="4">Mu-protocadherin-putative cell-suface protein</fullName>
    </recommendedName>
</protein>
<evidence type="ECO:0000313" key="3">
    <source>
        <dbReference type="Proteomes" id="UP000320672"/>
    </source>
</evidence>
<dbReference type="RefSeq" id="WP_145352026.1">
    <property type="nucleotide sequence ID" value="NZ_CP036262.1"/>
</dbReference>
<evidence type="ECO:0000256" key="1">
    <source>
        <dbReference type="SAM" id="MobiDB-lite"/>
    </source>
</evidence>
<reference evidence="2 3" key="1">
    <citation type="submission" date="2019-02" db="EMBL/GenBank/DDBJ databases">
        <title>Deep-cultivation of Planctomycetes and their phenomic and genomic characterization uncovers novel biology.</title>
        <authorList>
            <person name="Wiegand S."/>
            <person name="Jogler M."/>
            <person name="Boedeker C."/>
            <person name="Pinto D."/>
            <person name="Vollmers J."/>
            <person name="Rivas-Marin E."/>
            <person name="Kohn T."/>
            <person name="Peeters S.H."/>
            <person name="Heuer A."/>
            <person name="Rast P."/>
            <person name="Oberbeckmann S."/>
            <person name="Bunk B."/>
            <person name="Jeske O."/>
            <person name="Meyerdierks A."/>
            <person name="Storesund J.E."/>
            <person name="Kallscheuer N."/>
            <person name="Luecker S."/>
            <person name="Lage O.M."/>
            <person name="Pohl T."/>
            <person name="Merkel B.J."/>
            <person name="Hornburger P."/>
            <person name="Mueller R.-W."/>
            <person name="Bruemmer F."/>
            <person name="Labrenz M."/>
            <person name="Spormann A.M."/>
            <person name="Op den Camp H."/>
            <person name="Overmann J."/>
            <person name="Amann R."/>
            <person name="Jetten M.S.M."/>
            <person name="Mascher T."/>
            <person name="Medema M.H."/>
            <person name="Devos D.P."/>
            <person name="Kaster A.-K."/>
            <person name="Ovreas L."/>
            <person name="Rohde M."/>
            <person name="Galperin M.Y."/>
            <person name="Jogler C."/>
        </authorList>
    </citation>
    <scope>NUCLEOTIDE SEQUENCE [LARGE SCALE GENOMIC DNA]</scope>
    <source>
        <strain evidence="2 3">FF011L</strain>
    </source>
</reference>
<dbReference type="Proteomes" id="UP000320672">
    <property type="component" value="Chromosome"/>
</dbReference>
<keyword evidence="3" id="KW-1185">Reference proteome</keyword>
<dbReference type="EMBL" id="CP036262">
    <property type="protein sequence ID" value="QDS93952.1"/>
    <property type="molecule type" value="Genomic_DNA"/>
</dbReference>